<proteinExistence type="predicted"/>
<dbReference type="EMBL" id="JBBPBN010000002">
    <property type="protein sequence ID" value="KAK9044676.1"/>
    <property type="molecule type" value="Genomic_DNA"/>
</dbReference>
<dbReference type="Proteomes" id="UP001396334">
    <property type="component" value="Unassembled WGS sequence"/>
</dbReference>
<protein>
    <submittedName>
        <fullName evidence="1">Uncharacterized protein</fullName>
    </submittedName>
</protein>
<keyword evidence="2" id="KW-1185">Reference proteome</keyword>
<organism evidence="1 2">
    <name type="scientific">Hibiscus sabdariffa</name>
    <name type="common">roselle</name>
    <dbReference type="NCBI Taxonomy" id="183260"/>
    <lineage>
        <taxon>Eukaryota</taxon>
        <taxon>Viridiplantae</taxon>
        <taxon>Streptophyta</taxon>
        <taxon>Embryophyta</taxon>
        <taxon>Tracheophyta</taxon>
        <taxon>Spermatophyta</taxon>
        <taxon>Magnoliopsida</taxon>
        <taxon>eudicotyledons</taxon>
        <taxon>Gunneridae</taxon>
        <taxon>Pentapetalae</taxon>
        <taxon>rosids</taxon>
        <taxon>malvids</taxon>
        <taxon>Malvales</taxon>
        <taxon>Malvaceae</taxon>
        <taxon>Malvoideae</taxon>
        <taxon>Hibiscus</taxon>
    </lineage>
</organism>
<sequence length="254" mass="27567">MNAVHVRDQKHELTPPKDSTTLCRILKFPPRYSPGQDPLPPCRGIPFVILSRQIVEAVHHKTDAIAIDFHTMTQPNPTFHLNSLSLSFTSIFHFHAWEDSTTSSARAGGVMVACQSKMSSPDRLMGSVWPFSADGLIADAAAGGGAVVGCVGKKLAACGNWKQRKLMREFWNTFVSSINEAVKLQSSGSGCTAAECLAEECLGFCWALMAGKWCGHSCPEWNDISEASDSSRAITSPTLNLKHVMMALISTSRV</sequence>
<evidence type="ECO:0000313" key="2">
    <source>
        <dbReference type="Proteomes" id="UP001396334"/>
    </source>
</evidence>
<name>A0ABR2U577_9ROSI</name>
<accession>A0ABR2U577</accession>
<reference evidence="1 2" key="1">
    <citation type="journal article" date="2024" name="G3 (Bethesda)">
        <title>Genome assembly of Hibiscus sabdariffa L. provides insights into metabolisms of medicinal natural products.</title>
        <authorList>
            <person name="Kim T."/>
        </authorList>
    </citation>
    <scope>NUCLEOTIDE SEQUENCE [LARGE SCALE GENOMIC DNA]</scope>
    <source>
        <strain evidence="1">TK-2024</strain>
        <tissue evidence="1">Old leaves</tissue>
    </source>
</reference>
<evidence type="ECO:0000313" key="1">
    <source>
        <dbReference type="EMBL" id="KAK9044676.1"/>
    </source>
</evidence>
<gene>
    <name evidence="1" type="ORF">V6N11_058570</name>
</gene>
<comment type="caution">
    <text evidence="1">The sequence shown here is derived from an EMBL/GenBank/DDBJ whole genome shotgun (WGS) entry which is preliminary data.</text>
</comment>